<evidence type="ECO:0000313" key="10">
    <source>
        <dbReference type="EMBL" id="PAP97657.1"/>
    </source>
</evidence>
<evidence type="ECO:0000256" key="7">
    <source>
        <dbReference type="ARBA" id="ARBA00023136"/>
    </source>
</evidence>
<keyword evidence="7 8" id="KW-0472">Membrane</keyword>
<proteinExistence type="predicted"/>
<feature type="transmembrane region" description="Helical" evidence="8">
    <location>
        <begin position="385"/>
        <end position="403"/>
    </location>
</feature>
<evidence type="ECO:0000313" key="11">
    <source>
        <dbReference type="Proteomes" id="UP000216215"/>
    </source>
</evidence>
<reference evidence="11" key="1">
    <citation type="submission" date="2017-08" db="EMBL/GenBank/DDBJ databases">
        <title>Mesorhizobium wenxinae sp. nov., a novel rhizobial species isolated from root nodules of chickpea (Cicer arietinum L.).</title>
        <authorList>
            <person name="Zhang J."/>
        </authorList>
    </citation>
    <scope>NUCLEOTIDE SEQUENCE [LARGE SCALE GENOMIC DNA]</scope>
    <source>
        <strain evidence="11">USDA 3392</strain>
    </source>
</reference>
<feature type="transmembrane region" description="Helical" evidence="8">
    <location>
        <begin position="191"/>
        <end position="222"/>
    </location>
</feature>
<evidence type="ECO:0000259" key="9">
    <source>
        <dbReference type="Pfam" id="PF13231"/>
    </source>
</evidence>
<feature type="transmembrane region" description="Helical" evidence="8">
    <location>
        <begin position="356"/>
        <end position="373"/>
    </location>
</feature>
<keyword evidence="3" id="KW-0328">Glycosyltransferase</keyword>
<dbReference type="GO" id="GO:0016763">
    <property type="term" value="F:pentosyltransferase activity"/>
    <property type="evidence" value="ECO:0007669"/>
    <property type="project" value="TreeGrafter"/>
</dbReference>
<feature type="transmembrane region" description="Helical" evidence="8">
    <location>
        <begin position="331"/>
        <end position="350"/>
    </location>
</feature>
<feature type="transmembrane region" description="Helical" evidence="8">
    <location>
        <begin position="146"/>
        <end position="179"/>
    </location>
</feature>
<feature type="domain" description="Glycosyltransferase RgtA/B/C/D-like" evidence="9">
    <location>
        <begin position="89"/>
        <end position="252"/>
    </location>
</feature>
<name>A0AB36QZD2_9HYPH</name>
<dbReference type="InterPro" id="IPR050297">
    <property type="entry name" value="LipidA_mod_glycosyltrf_83"/>
</dbReference>
<evidence type="ECO:0000256" key="5">
    <source>
        <dbReference type="ARBA" id="ARBA00022692"/>
    </source>
</evidence>
<organism evidence="10 11">
    <name type="scientific">Mesorhizobium mediterraneum</name>
    <dbReference type="NCBI Taxonomy" id="43617"/>
    <lineage>
        <taxon>Bacteria</taxon>
        <taxon>Pseudomonadati</taxon>
        <taxon>Pseudomonadota</taxon>
        <taxon>Alphaproteobacteria</taxon>
        <taxon>Hyphomicrobiales</taxon>
        <taxon>Phyllobacteriaceae</taxon>
        <taxon>Mesorhizobium</taxon>
    </lineage>
</organism>
<sequence length="492" mass="55366">MVRSCALQERCIMLGWKENDFWRGSSILIPAFVERLLPYLFALALICIAVAFRPLLPVDETRYLSVTWEMYLSGKIFVPTMNFAPYLQKPPLLFWLIDLVWDIFGVSRVAAMLVIFVASSLVIWLTTRLAKTLFPGRDDIAGRVPWLVAGSIVFVIYSTLILFDMLLTVFVLAALLSLLAFARSGNRWHAVLAGLFIGLGVLTKGPVVLIHVGAPILLYPFWRDRQAGLATPKFFAGAGLAILAALIPVAMWLVPATILTNGDFVYDLVWNQSAGRVTGNLHNSHHRPFYFYVVLMPIMLIPWIFIPEIWRLRLGARIRGLIDTRSPDLRALRLLSFSFVAVLLVFSAISGKQPHYVVPILPFATILFGYFMAEIPLARLRNSAFILLAIFGIGHAVASATVFKRDDLMPLANFIDERKNADWAVAFDYQDEVGFLARLQKPFESTDNPEEWLRSHPGGYVIDKSKEPGTSEQIAFRVRVERGYLVVLKGQH</sequence>
<evidence type="ECO:0000256" key="1">
    <source>
        <dbReference type="ARBA" id="ARBA00004651"/>
    </source>
</evidence>
<feature type="transmembrane region" description="Helical" evidence="8">
    <location>
        <begin position="289"/>
        <end position="310"/>
    </location>
</feature>
<keyword evidence="2" id="KW-1003">Cell membrane</keyword>
<dbReference type="Pfam" id="PF13231">
    <property type="entry name" value="PMT_2"/>
    <property type="match status" value="1"/>
</dbReference>
<dbReference type="AlphaFoldDB" id="A0AB36QZD2"/>
<comment type="caution">
    <text evidence="10">The sequence shown here is derived from an EMBL/GenBank/DDBJ whole genome shotgun (WGS) entry which is preliminary data.</text>
</comment>
<evidence type="ECO:0000256" key="6">
    <source>
        <dbReference type="ARBA" id="ARBA00022989"/>
    </source>
</evidence>
<evidence type="ECO:0000256" key="2">
    <source>
        <dbReference type="ARBA" id="ARBA00022475"/>
    </source>
</evidence>
<dbReference type="GO" id="GO:0005886">
    <property type="term" value="C:plasma membrane"/>
    <property type="evidence" value="ECO:0007669"/>
    <property type="project" value="UniProtKB-SubCell"/>
</dbReference>
<keyword evidence="11" id="KW-1185">Reference proteome</keyword>
<evidence type="ECO:0000256" key="3">
    <source>
        <dbReference type="ARBA" id="ARBA00022676"/>
    </source>
</evidence>
<protein>
    <recommendedName>
        <fullName evidence="9">Glycosyltransferase RgtA/B/C/D-like domain-containing protein</fullName>
    </recommendedName>
</protein>
<feature type="transmembrane region" description="Helical" evidence="8">
    <location>
        <begin position="99"/>
        <end position="125"/>
    </location>
</feature>
<keyword evidence="5 8" id="KW-0812">Transmembrane</keyword>
<evidence type="ECO:0000256" key="4">
    <source>
        <dbReference type="ARBA" id="ARBA00022679"/>
    </source>
</evidence>
<feature type="transmembrane region" description="Helical" evidence="8">
    <location>
        <begin position="36"/>
        <end position="56"/>
    </location>
</feature>
<dbReference type="PANTHER" id="PTHR33908">
    <property type="entry name" value="MANNOSYLTRANSFERASE YKCB-RELATED"/>
    <property type="match status" value="1"/>
</dbReference>
<evidence type="ECO:0000256" key="8">
    <source>
        <dbReference type="SAM" id="Phobius"/>
    </source>
</evidence>
<dbReference type="GO" id="GO:0009103">
    <property type="term" value="P:lipopolysaccharide biosynthetic process"/>
    <property type="evidence" value="ECO:0007669"/>
    <property type="project" value="UniProtKB-ARBA"/>
</dbReference>
<dbReference type="Proteomes" id="UP000216215">
    <property type="component" value="Unassembled WGS sequence"/>
</dbReference>
<feature type="transmembrane region" description="Helical" evidence="8">
    <location>
        <begin position="234"/>
        <end position="254"/>
    </location>
</feature>
<accession>A0AB36QZD2</accession>
<keyword evidence="6 8" id="KW-1133">Transmembrane helix</keyword>
<dbReference type="EMBL" id="NPKI01000051">
    <property type="protein sequence ID" value="PAP97657.1"/>
    <property type="molecule type" value="Genomic_DNA"/>
</dbReference>
<keyword evidence="4" id="KW-0808">Transferase</keyword>
<dbReference type="InterPro" id="IPR038731">
    <property type="entry name" value="RgtA/B/C-like"/>
</dbReference>
<comment type="subcellular location">
    <subcellularLocation>
        <location evidence="1">Cell membrane</location>
        <topology evidence="1">Multi-pass membrane protein</topology>
    </subcellularLocation>
</comment>
<dbReference type="PANTHER" id="PTHR33908:SF11">
    <property type="entry name" value="MEMBRANE PROTEIN"/>
    <property type="match status" value="1"/>
</dbReference>
<gene>
    <name evidence="10" type="ORF">CIT25_34125</name>
</gene>